<dbReference type="EMBL" id="CP036313">
    <property type="protein sequence ID" value="QBH11790.1"/>
    <property type="molecule type" value="Genomic_DNA"/>
</dbReference>
<reference evidence="3 4" key="1">
    <citation type="submission" date="2018-06" db="EMBL/GenBank/DDBJ databases">
        <title>Complete Genome Sequence of Desulfobacter hydrogenophilus (DSM3380).</title>
        <authorList>
            <person name="Marietou A."/>
            <person name="Schreiber L."/>
            <person name="Marshall I."/>
            <person name="Jorgensen B."/>
        </authorList>
    </citation>
    <scope>NUCLEOTIDE SEQUENCE [LARGE SCALE GENOMIC DNA]</scope>
    <source>
        <strain evidence="3 4">DSM 3380</strain>
    </source>
</reference>
<sequence>MNINDIYIQLKDALKSEIVRHDLANKRIDIKCKPLSVEEAIGTPEHDDYPIVKGKEVMMAATFNGAVGQSFTDEYTDISLSVDGLLELDHTKTSDRAIFIAGLNAVYRALDLCEKTIHCKDKEPVECANNLIEQPQFSGKKILLVGLQPRFLEYLAKQNTVRVLDLDPDNVGSEKFGVRIESGENFEEALDWCDMIFATGSTIVNGTITHFLSSGKPAIFFGVTISAPAKILGLSSYCHCGH</sequence>
<dbReference type="Pfam" id="PF04016">
    <property type="entry name" value="DUF364"/>
    <property type="match status" value="1"/>
</dbReference>
<feature type="domain" description="Putative heavy-metal chelation" evidence="1">
    <location>
        <begin position="134"/>
        <end position="218"/>
    </location>
</feature>
<dbReference type="RefSeq" id="WP_111959417.1">
    <property type="nucleotide sequence ID" value="NZ_CP036313.1"/>
</dbReference>
<dbReference type="EMBL" id="QLNI01000044">
    <property type="protein sequence ID" value="RAM00567.1"/>
    <property type="molecule type" value="Genomic_DNA"/>
</dbReference>
<evidence type="ECO:0000313" key="2">
    <source>
        <dbReference type="EMBL" id="QBH11790.1"/>
    </source>
</evidence>
<reference evidence="2 5" key="2">
    <citation type="submission" date="2019-02" db="EMBL/GenBank/DDBJ databases">
        <title>Complete genome sequence of Desulfobacter hydrogenophilus AcRS1.</title>
        <authorList>
            <person name="Marietou A."/>
            <person name="Lund M.B."/>
            <person name="Marshall I.P.G."/>
            <person name="Schreiber L."/>
            <person name="Jorgensen B."/>
        </authorList>
    </citation>
    <scope>NUCLEOTIDE SEQUENCE [LARGE SCALE GENOMIC DNA]</scope>
    <source>
        <strain evidence="2 5">AcRS1</strain>
    </source>
</reference>
<dbReference type="Proteomes" id="UP000293902">
    <property type="component" value="Chromosome"/>
</dbReference>
<protein>
    <recommendedName>
        <fullName evidence="1">Putative heavy-metal chelation domain-containing protein</fullName>
    </recommendedName>
</protein>
<dbReference type="InterPro" id="IPR007161">
    <property type="entry name" value="DUF364"/>
</dbReference>
<evidence type="ECO:0000313" key="5">
    <source>
        <dbReference type="Proteomes" id="UP000293902"/>
    </source>
</evidence>
<gene>
    <name evidence="3" type="ORF">DO021_18505</name>
    <name evidence="2" type="ORF">EYB58_01925</name>
</gene>
<evidence type="ECO:0000259" key="1">
    <source>
        <dbReference type="Pfam" id="PF04016"/>
    </source>
</evidence>
<dbReference type="SUPFAM" id="SSF159713">
    <property type="entry name" value="Dhaf3308-like"/>
    <property type="match status" value="1"/>
</dbReference>
<evidence type="ECO:0000313" key="3">
    <source>
        <dbReference type="EMBL" id="RAM00567.1"/>
    </source>
</evidence>
<organism evidence="3 4">
    <name type="scientific">Desulfobacter hydrogenophilus</name>
    <dbReference type="NCBI Taxonomy" id="2291"/>
    <lineage>
        <taxon>Bacteria</taxon>
        <taxon>Pseudomonadati</taxon>
        <taxon>Thermodesulfobacteriota</taxon>
        <taxon>Desulfobacteria</taxon>
        <taxon>Desulfobacterales</taxon>
        <taxon>Desulfobacteraceae</taxon>
        <taxon>Desulfobacter</taxon>
    </lineage>
</organism>
<dbReference type="Gene3D" id="3.40.50.11590">
    <property type="match status" value="1"/>
</dbReference>
<dbReference type="Proteomes" id="UP000248798">
    <property type="component" value="Unassembled WGS sequence"/>
</dbReference>
<dbReference type="AlphaFoldDB" id="A0A328FC09"/>
<name>A0A328FC09_9BACT</name>
<proteinExistence type="predicted"/>
<evidence type="ECO:0000313" key="4">
    <source>
        <dbReference type="Proteomes" id="UP000248798"/>
    </source>
</evidence>
<accession>A0A328FC09</accession>
<keyword evidence="5" id="KW-1185">Reference proteome</keyword>
<dbReference type="OrthoDB" id="3596at2"/>